<dbReference type="OrthoDB" id="5054775at2759"/>
<dbReference type="GO" id="GO:0000122">
    <property type="term" value="P:negative regulation of transcription by RNA polymerase II"/>
    <property type="evidence" value="ECO:0007669"/>
    <property type="project" value="TreeGrafter"/>
</dbReference>
<feature type="non-terminal residue" evidence="3">
    <location>
        <position position="136"/>
    </location>
</feature>
<name>A0A6A6RAM6_9PEZI</name>
<evidence type="ECO:0000256" key="1">
    <source>
        <dbReference type="SAM" id="MobiDB-lite"/>
    </source>
</evidence>
<dbReference type="InterPro" id="IPR053043">
    <property type="entry name" value="Ras-cAMP_regulatory"/>
</dbReference>
<dbReference type="EMBL" id="MU004182">
    <property type="protein sequence ID" value="KAF2501494.1"/>
    <property type="molecule type" value="Genomic_DNA"/>
</dbReference>
<feature type="region of interest" description="Disordered" evidence="1">
    <location>
        <begin position="1"/>
        <end position="73"/>
    </location>
</feature>
<dbReference type="InterPro" id="IPR021711">
    <property type="entry name" value="DUF3295"/>
</dbReference>
<dbReference type="Proteomes" id="UP000799750">
    <property type="component" value="Unassembled WGS sequence"/>
</dbReference>
<sequence>DKELFRRVDSSANLRPRRSLLTTLMHEGNRAKARQNAASPSTPALRQSRTSSPNGSSLATSPHKEPGLIIRASQIPQSKPIIITASNTQPPVLSPRTNRRNIIQTELTESLRKHLLWERQQKNATNNAILKQQQSA</sequence>
<dbReference type="GO" id="GO:0006808">
    <property type="term" value="P:regulation of nitrogen utilization"/>
    <property type="evidence" value="ECO:0007669"/>
    <property type="project" value="TreeGrafter"/>
</dbReference>
<evidence type="ECO:0000313" key="4">
    <source>
        <dbReference type="Proteomes" id="UP000799750"/>
    </source>
</evidence>
<keyword evidence="4" id="KW-1185">Reference proteome</keyword>
<dbReference type="PANTHER" id="PTHR28014:SF1">
    <property type="entry name" value="NEGATIVE REGULATOR OF RAS-CAMP PATHWAY"/>
    <property type="match status" value="1"/>
</dbReference>
<dbReference type="GO" id="GO:0005737">
    <property type="term" value="C:cytoplasm"/>
    <property type="evidence" value="ECO:0007669"/>
    <property type="project" value="TreeGrafter"/>
</dbReference>
<gene>
    <name evidence="3" type="ORF">BU16DRAFT_440891</name>
</gene>
<evidence type="ECO:0000259" key="2">
    <source>
        <dbReference type="Pfam" id="PF11702"/>
    </source>
</evidence>
<feature type="non-terminal residue" evidence="3">
    <location>
        <position position="1"/>
    </location>
</feature>
<evidence type="ECO:0000313" key="3">
    <source>
        <dbReference type="EMBL" id="KAF2501494.1"/>
    </source>
</evidence>
<feature type="domain" description="DUF3295" evidence="2">
    <location>
        <begin position="1"/>
        <end position="136"/>
    </location>
</feature>
<dbReference type="GO" id="GO:0031930">
    <property type="term" value="P:mitochondria-nucleus signaling pathway"/>
    <property type="evidence" value="ECO:0007669"/>
    <property type="project" value="TreeGrafter"/>
</dbReference>
<proteinExistence type="predicted"/>
<dbReference type="AlphaFoldDB" id="A0A6A6RAM6"/>
<dbReference type="Pfam" id="PF11702">
    <property type="entry name" value="DUF3295"/>
    <property type="match status" value="1"/>
</dbReference>
<accession>A0A6A6RAM6</accession>
<organism evidence="3 4">
    <name type="scientific">Lophium mytilinum</name>
    <dbReference type="NCBI Taxonomy" id="390894"/>
    <lineage>
        <taxon>Eukaryota</taxon>
        <taxon>Fungi</taxon>
        <taxon>Dikarya</taxon>
        <taxon>Ascomycota</taxon>
        <taxon>Pezizomycotina</taxon>
        <taxon>Dothideomycetes</taxon>
        <taxon>Pleosporomycetidae</taxon>
        <taxon>Mytilinidiales</taxon>
        <taxon>Mytilinidiaceae</taxon>
        <taxon>Lophium</taxon>
    </lineage>
</organism>
<protein>
    <submittedName>
        <fullName evidence="3">DUF1752-domain-containing protein</fullName>
    </submittedName>
</protein>
<reference evidence="3" key="1">
    <citation type="journal article" date="2020" name="Stud. Mycol.">
        <title>101 Dothideomycetes genomes: a test case for predicting lifestyles and emergence of pathogens.</title>
        <authorList>
            <person name="Haridas S."/>
            <person name="Albert R."/>
            <person name="Binder M."/>
            <person name="Bloem J."/>
            <person name="Labutti K."/>
            <person name="Salamov A."/>
            <person name="Andreopoulos B."/>
            <person name="Baker S."/>
            <person name="Barry K."/>
            <person name="Bills G."/>
            <person name="Bluhm B."/>
            <person name="Cannon C."/>
            <person name="Castanera R."/>
            <person name="Culley D."/>
            <person name="Daum C."/>
            <person name="Ezra D."/>
            <person name="Gonzalez J."/>
            <person name="Henrissat B."/>
            <person name="Kuo A."/>
            <person name="Liang C."/>
            <person name="Lipzen A."/>
            <person name="Lutzoni F."/>
            <person name="Magnuson J."/>
            <person name="Mondo S."/>
            <person name="Nolan M."/>
            <person name="Ohm R."/>
            <person name="Pangilinan J."/>
            <person name="Park H.-J."/>
            <person name="Ramirez L."/>
            <person name="Alfaro M."/>
            <person name="Sun H."/>
            <person name="Tritt A."/>
            <person name="Yoshinaga Y."/>
            <person name="Zwiers L.-H."/>
            <person name="Turgeon B."/>
            <person name="Goodwin S."/>
            <person name="Spatafora J."/>
            <person name="Crous P."/>
            <person name="Grigoriev I."/>
        </authorList>
    </citation>
    <scope>NUCLEOTIDE SEQUENCE</scope>
    <source>
        <strain evidence="3">CBS 269.34</strain>
    </source>
</reference>
<feature type="compositionally biased region" description="Polar residues" evidence="1">
    <location>
        <begin position="36"/>
        <end position="60"/>
    </location>
</feature>
<dbReference type="PANTHER" id="PTHR28014">
    <property type="entry name" value="NEGATIVE REGULATOR OF RAS-CAMP PATHWAY"/>
    <property type="match status" value="1"/>
</dbReference>